<accession>A0A6A6WIS6</accession>
<keyword evidence="1" id="KW-1133">Transmembrane helix</keyword>
<keyword evidence="3" id="KW-1185">Reference proteome</keyword>
<dbReference type="AlphaFoldDB" id="A0A6A6WIS6"/>
<organism evidence="2 3">
    <name type="scientific">Pseudovirgaria hyperparasitica</name>
    <dbReference type="NCBI Taxonomy" id="470096"/>
    <lineage>
        <taxon>Eukaryota</taxon>
        <taxon>Fungi</taxon>
        <taxon>Dikarya</taxon>
        <taxon>Ascomycota</taxon>
        <taxon>Pezizomycotina</taxon>
        <taxon>Dothideomycetes</taxon>
        <taxon>Dothideomycetes incertae sedis</taxon>
        <taxon>Acrospermales</taxon>
        <taxon>Acrospermaceae</taxon>
        <taxon>Pseudovirgaria</taxon>
    </lineage>
</organism>
<evidence type="ECO:0000256" key="1">
    <source>
        <dbReference type="SAM" id="Phobius"/>
    </source>
</evidence>
<name>A0A6A6WIS6_9PEZI</name>
<reference evidence="2" key="1">
    <citation type="journal article" date="2020" name="Stud. Mycol.">
        <title>101 Dothideomycetes genomes: a test case for predicting lifestyles and emergence of pathogens.</title>
        <authorList>
            <person name="Haridas S."/>
            <person name="Albert R."/>
            <person name="Binder M."/>
            <person name="Bloem J."/>
            <person name="Labutti K."/>
            <person name="Salamov A."/>
            <person name="Andreopoulos B."/>
            <person name="Baker S."/>
            <person name="Barry K."/>
            <person name="Bills G."/>
            <person name="Bluhm B."/>
            <person name="Cannon C."/>
            <person name="Castanera R."/>
            <person name="Culley D."/>
            <person name="Daum C."/>
            <person name="Ezra D."/>
            <person name="Gonzalez J."/>
            <person name="Henrissat B."/>
            <person name="Kuo A."/>
            <person name="Liang C."/>
            <person name="Lipzen A."/>
            <person name="Lutzoni F."/>
            <person name="Magnuson J."/>
            <person name="Mondo S."/>
            <person name="Nolan M."/>
            <person name="Ohm R."/>
            <person name="Pangilinan J."/>
            <person name="Park H.-J."/>
            <person name="Ramirez L."/>
            <person name="Alfaro M."/>
            <person name="Sun H."/>
            <person name="Tritt A."/>
            <person name="Yoshinaga Y."/>
            <person name="Zwiers L.-H."/>
            <person name="Turgeon B."/>
            <person name="Goodwin S."/>
            <person name="Spatafora J."/>
            <person name="Crous P."/>
            <person name="Grigoriev I."/>
        </authorList>
    </citation>
    <scope>NUCLEOTIDE SEQUENCE</scope>
    <source>
        <strain evidence="2">CBS 121739</strain>
    </source>
</reference>
<dbReference type="Proteomes" id="UP000799437">
    <property type="component" value="Unassembled WGS sequence"/>
</dbReference>
<protein>
    <submittedName>
        <fullName evidence="2">Uncharacterized protein</fullName>
    </submittedName>
</protein>
<sequence>MAKYGLLSALAVYFYHVQTLVIVLCLILARGTHSCTTRQHQQMVVKSRVVHGERLRPDRRQSSIAKRLSIVAGGTPTRSSVGCISIIVACTHRRLHLSRITAFVNLDCFMQWGYDGYVIFAHIGLEIDGRRDQLGSLSSCCGV</sequence>
<feature type="transmembrane region" description="Helical" evidence="1">
    <location>
        <begin position="6"/>
        <end position="29"/>
    </location>
</feature>
<gene>
    <name evidence="2" type="ORF">EJ05DRAFT_195232</name>
</gene>
<dbReference type="EMBL" id="ML996566">
    <property type="protein sequence ID" value="KAF2762054.1"/>
    <property type="molecule type" value="Genomic_DNA"/>
</dbReference>
<keyword evidence="1" id="KW-0812">Transmembrane</keyword>
<evidence type="ECO:0000313" key="2">
    <source>
        <dbReference type="EMBL" id="KAF2762054.1"/>
    </source>
</evidence>
<keyword evidence="1" id="KW-0472">Membrane</keyword>
<evidence type="ECO:0000313" key="3">
    <source>
        <dbReference type="Proteomes" id="UP000799437"/>
    </source>
</evidence>
<dbReference type="GeneID" id="54480754"/>
<proteinExistence type="predicted"/>
<dbReference type="RefSeq" id="XP_033604505.1">
    <property type="nucleotide sequence ID" value="XM_033739700.1"/>
</dbReference>